<feature type="region of interest" description="Disordered" evidence="2">
    <location>
        <begin position="23"/>
        <end position="42"/>
    </location>
</feature>
<evidence type="ECO:0000256" key="1">
    <source>
        <dbReference type="ARBA" id="ARBA00022729"/>
    </source>
</evidence>
<feature type="chain" id="PRO_5035204033" evidence="3">
    <location>
        <begin position="22"/>
        <end position="774"/>
    </location>
</feature>
<sequence length="774" mass="80848">MKKVVALAVAGMAGAAWFAHGGSASGPEPTAAGPASQPSGTVERVQGRSTSASLMPVAPSRLDAAGTGIATGPDRGDLVRYAGPTREEGPVTLHPVAVSEAHAIAATVGGILHFITPDGQQLAIRYDRRSESADGNWSWIGHVESMDPRRKAVFTFGPTAVFGSIPRPDGSTLKLTTRAGATYVAVIDSARFDTPAWGDDAVEASGFAAQAADALALRTAEQAVAAATVAATAAEAKTLDLVAGYSKSLADGLGGSAAGATRLSFLVELANQVLENTGVDGRLRLVKAIQVNYADDHAVDRSFDDLTSGTHSSLRPIRDARETYGGDLVSLVVKFTANSGICGLGNWRTTNGELSGGAYSTVADGWVWDSNGWGTGCSDDTLAHEIGHNLGLNHNADEGGIYPYANGYESVAGNFHDVMNYGLEGTDSVLMFTNPLLKCGAMNLPCGNAATADAARALARTIPIAAAFRSTKVAIGGLQTVSGRVNEQNKDDLVFADNDAATLHAWLMVGTDRRARLAGESVNGSWRLVGSGDLDGDGRVDLLWQSASGELFAGRTRGGIAGIGYAGLGKAGSWEGWHVGGVGDVDGDGKDDILFVNPLRKRYMTWLMDGTRIRRKNASVAYNAAYTLVAHGDFNGDGKLDVLWQRPNTTLRIWLGDGRTLSARNGELGEKPASGYTVAGAGDVTGDGKDDILVVNASRNRAAFWTVSGMKVTRRNASVATLPGASLLTTGDLSGDRKLDLVWKTPAGDVWAWLGDGRVLNARTRKIGSIHDLD</sequence>
<dbReference type="Gene3D" id="2.130.10.130">
    <property type="entry name" value="Integrin alpha, N-terminal"/>
    <property type="match status" value="2"/>
</dbReference>
<dbReference type="AlphaFoldDB" id="A0A8J8AYI7"/>
<feature type="signal peptide" evidence="3">
    <location>
        <begin position="1"/>
        <end position="21"/>
    </location>
</feature>
<dbReference type="SUPFAM" id="SSF69318">
    <property type="entry name" value="Integrin alpha N-terminal domain"/>
    <property type="match status" value="1"/>
</dbReference>
<dbReference type="GO" id="GO:0008237">
    <property type="term" value="F:metallopeptidase activity"/>
    <property type="evidence" value="ECO:0007669"/>
    <property type="project" value="InterPro"/>
</dbReference>
<evidence type="ECO:0000256" key="2">
    <source>
        <dbReference type="SAM" id="MobiDB-lite"/>
    </source>
</evidence>
<proteinExistence type="predicted"/>
<name>A0A8J8AYI7_9GAMM</name>
<accession>A0A8J8AYI7</accession>
<dbReference type="InterPro" id="IPR013517">
    <property type="entry name" value="FG-GAP"/>
</dbReference>
<keyword evidence="1 3" id="KW-0732">Signal</keyword>
<dbReference type="EMBL" id="JAGQFT010000135">
    <property type="protein sequence ID" value="MBR0563467.1"/>
    <property type="molecule type" value="Genomic_DNA"/>
</dbReference>
<dbReference type="Pfam" id="PF13583">
    <property type="entry name" value="Reprolysin_4"/>
    <property type="match status" value="1"/>
</dbReference>
<reference evidence="4" key="1">
    <citation type="submission" date="2021-04" db="EMBL/GenBank/DDBJ databases">
        <authorList>
            <person name="Karlyshev A.V."/>
        </authorList>
    </citation>
    <scope>NUCLEOTIDE SEQUENCE</scope>
    <source>
        <strain evidence="4">LMG 29479</strain>
    </source>
</reference>
<evidence type="ECO:0000256" key="3">
    <source>
        <dbReference type="SAM" id="SignalP"/>
    </source>
</evidence>
<evidence type="ECO:0000313" key="4">
    <source>
        <dbReference type="EMBL" id="MBR0563467.1"/>
    </source>
</evidence>
<dbReference type="InterPro" id="IPR024079">
    <property type="entry name" value="MetalloPept_cat_dom_sf"/>
</dbReference>
<dbReference type="Gene3D" id="3.40.390.10">
    <property type="entry name" value="Collagenase (Catalytic Domain)"/>
    <property type="match status" value="1"/>
</dbReference>
<dbReference type="Pfam" id="PF13517">
    <property type="entry name" value="FG-GAP_3"/>
    <property type="match status" value="1"/>
</dbReference>
<organism evidence="4">
    <name type="scientific">Coralloluteibacterium stylophorae</name>
    <dbReference type="NCBI Taxonomy" id="1776034"/>
    <lineage>
        <taxon>Bacteria</taxon>
        <taxon>Pseudomonadati</taxon>
        <taxon>Pseudomonadota</taxon>
        <taxon>Gammaproteobacteria</taxon>
        <taxon>Lysobacterales</taxon>
        <taxon>Lysobacteraceae</taxon>
        <taxon>Coralloluteibacterium</taxon>
    </lineage>
</organism>
<dbReference type="InterPro" id="IPR028994">
    <property type="entry name" value="Integrin_alpha_N"/>
</dbReference>
<gene>
    <name evidence="4" type="ORF">KB893_13220</name>
</gene>
<protein>
    <submittedName>
        <fullName evidence="4">VCBS repeat-containing protein</fullName>
    </submittedName>
</protein>
<dbReference type="SUPFAM" id="SSF55486">
    <property type="entry name" value="Metalloproteases ('zincins'), catalytic domain"/>
    <property type="match status" value="1"/>
</dbReference>
<dbReference type="PANTHER" id="PTHR46580">
    <property type="entry name" value="SENSOR KINASE-RELATED"/>
    <property type="match status" value="1"/>
</dbReference>
<comment type="caution">
    <text evidence="4">The sequence shown here is derived from an EMBL/GenBank/DDBJ whole genome shotgun (WGS) entry which is preliminary data.</text>
</comment>